<keyword evidence="2" id="KW-0812">Transmembrane</keyword>
<accession>T1FT84</accession>
<organism evidence="4 5">
    <name type="scientific">Helobdella robusta</name>
    <name type="common">Californian leech</name>
    <dbReference type="NCBI Taxonomy" id="6412"/>
    <lineage>
        <taxon>Eukaryota</taxon>
        <taxon>Metazoa</taxon>
        <taxon>Spiralia</taxon>
        <taxon>Lophotrochozoa</taxon>
        <taxon>Annelida</taxon>
        <taxon>Clitellata</taxon>
        <taxon>Hirudinea</taxon>
        <taxon>Rhynchobdellida</taxon>
        <taxon>Glossiphoniidae</taxon>
        <taxon>Helobdella</taxon>
    </lineage>
</organism>
<reference evidence="4" key="3">
    <citation type="submission" date="2015-06" db="UniProtKB">
        <authorList>
            <consortium name="EnsemblMetazoa"/>
        </authorList>
    </citation>
    <scope>IDENTIFICATION</scope>
</reference>
<evidence type="ECO:0000256" key="2">
    <source>
        <dbReference type="SAM" id="Phobius"/>
    </source>
</evidence>
<sequence length="619" mass="69578">MPHSYKKFNNINGNNNNNNTNNSANRHLQKVNTTNNDVSSDNYYYGPCRSNDSPTTPLPPMGHASRMMLLSKGIKPEPNYLLLGEVEKELRAVKEKSKFEKTKQNGFHEPSNQQQQHNQQSKQQHDIQQLDVSNLLNEMKMSKKWQNLNVSGGNNLNGNDNFSNVPTPEDGRQLNLPKKRQAPPIPVDKNNSNISNNYSNRNASESKLQASSLNVSSPNSPYQNPSTNLFLFPNNNGKSVTVTASTASDDIRPHMLTTSTTDLSSAQSTSANSLFDDFRKGSSFNLLQSLDEYLNAAEVGKLHASEGATVVTPNEINSFNYPNNYNSSNNHNNSYNIPWNKNFKNGDELNSHPFTPSTTSNYLHHTVQPHEGNKTSTPITYLIKDKTNIIFENNSKQQHLDENTDVDLLNFKTDNGIPKEDGVDGIMGNFVLRSKSKFSLDGEVVGSSTMNGTVKVKPSDIKKHRIWLNLNPGLKVNQQLPPHSDRTDDTNINSSNLSCYDVLNDSGFHNNYNDHHNGNMDSNDSDTNFPRWSGYPASGKVTKITNKYRSSSATELGVRRKSWDSKLANKHTDKFMRETKHYCGRNVDIEVWWLIVIIMVCFCIGFICGFLPGWFTRKC</sequence>
<feature type="compositionally biased region" description="Low complexity" evidence="1">
    <location>
        <begin position="190"/>
        <end position="203"/>
    </location>
</feature>
<dbReference type="InParanoid" id="T1FT84"/>
<dbReference type="AlphaFoldDB" id="T1FT84"/>
<evidence type="ECO:0000256" key="1">
    <source>
        <dbReference type="SAM" id="MobiDB-lite"/>
    </source>
</evidence>
<name>T1FT84_HELRO</name>
<dbReference type="RefSeq" id="XP_009017359.1">
    <property type="nucleotide sequence ID" value="XM_009019111.1"/>
</dbReference>
<protein>
    <submittedName>
        <fullName evidence="3 4">Uncharacterized protein</fullName>
    </submittedName>
</protein>
<proteinExistence type="predicted"/>
<reference evidence="5" key="1">
    <citation type="submission" date="2012-12" db="EMBL/GenBank/DDBJ databases">
        <authorList>
            <person name="Hellsten U."/>
            <person name="Grimwood J."/>
            <person name="Chapman J.A."/>
            <person name="Shapiro H."/>
            <person name="Aerts A."/>
            <person name="Otillar R.P."/>
            <person name="Terry A.Y."/>
            <person name="Boore J.L."/>
            <person name="Simakov O."/>
            <person name="Marletaz F."/>
            <person name="Cho S.-J."/>
            <person name="Edsinger-Gonzales E."/>
            <person name="Havlak P."/>
            <person name="Kuo D.-H."/>
            <person name="Larsson T."/>
            <person name="Lv J."/>
            <person name="Arendt D."/>
            <person name="Savage R."/>
            <person name="Osoegawa K."/>
            <person name="de Jong P."/>
            <person name="Lindberg D.R."/>
            <person name="Seaver E.C."/>
            <person name="Weisblat D.A."/>
            <person name="Putnam N.H."/>
            <person name="Grigoriev I.V."/>
            <person name="Rokhsar D.S."/>
        </authorList>
    </citation>
    <scope>NUCLEOTIDE SEQUENCE</scope>
</reference>
<feature type="compositionally biased region" description="Low complexity" evidence="1">
    <location>
        <begin position="148"/>
        <end position="165"/>
    </location>
</feature>
<dbReference type="CTD" id="20212031"/>
<feature type="compositionally biased region" description="Low complexity" evidence="1">
    <location>
        <begin position="111"/>
        <end position="127"/>
    </location>
</feature>
<dbReference type="GeneID" id="20212031"/>
<feature type="compositionally biased region" description="Low complexity" evidence="1">
    <location>
        <begin position="9"/>
        <end position="25"/>
    </location>
</feature>
<evidence type="ECO:0000313" key="4">
    <source>
        <dbReference type="EnsemblMetazoa" id="HelroP191725"/>
    </source>
</evidence>
<evidence type="ECO:0000313" key="5">
    <source>
        <dbReference type="Proteomes" id="UP000015101"/>
    </source>
</evidence>
<feature type="region of interest" description="Disordered" evidence="1">
    <location>
        <begin position="99"/>
        <end position="127"/>
    </location>
</feature>
<reference evidence="3 5" key="2">
    <citation type="journal article" date="2013" name="Nature">
        <title>Insights into bilaterian evolution from three spiralian genomes.</title>
        <authorList>
            <person name="Simakov O."/>
            <person name="Marletaz F."/>
            <person name="Cho S.J."/>
            <person name="Edsinger-Gonzales E."/>
            <person name="Havlak P."/>
            <person name="Hellsten U."/>
            <person name="Kuo D.H."/>
            <person name="Larsson T."/>
            <person name="Lv J."/>
            <person name="Arendt D."/>
            <person name="Savage R."/>
            <person name="Osoegawa K."/>
            <person name="de Jong P."/>
            <person name="Grimwood J."/>
            <person name="Chapman J.A."/>
            <person name="Shapiro H."/>
            <person name="Aerts A."/>
            <person name="Otillar R.P."/>
            <person name="Terry A.Y."/>
            <person name="Boore J.L."/>
            <person name="Grigoriev I.V."/>
            <person name="Lindberg D.R."/>
            <person name="Seaver E.C."/>
            <person name="Weisblat D.A."/>
            <person name="Putnam N.H."/>
            <person name="Rokhsar D.S."/>
        </authorList>
    </citation>
    <scope>NUCLEOTIDE SEQUENCE</scope>
</reference>
<feature type="transmembrane region" description="Helical" evidence="2">
    <location>
        <begin position="591"/>
        <end position="615"/>
    </location>
</feature>
<dbReference type="KEGG" id="hro:HELRODRAFT_191725"/>
<gene>
    <name evidence="4" type="primary">20212031</name>
    <name evidence="3" type="ORF">HELRODRAFT_191725</name>
</gene>
<feature type="compositionally biased region" description="Polar residues" evidence="1">
    <location>
        <begin position="205"/>
        <end position="221"/>
    </location>
</feature>
<keyword evidence="5" id="KW-1185">Reference proteome</keyword>
<feature type="region of interest" description="Disordered" evidence="1">
    <location>
        <begin position="1"/>
        <end position="25"/>
    </location>
</feature>
<dbReference type="EnsemblMetazoa" id="HelroT191725">
    <property type="protein sequence ID" value="HelroP191725"/>
    <property type="gene ID" value="HelroG191725"/>
</dbReference>
<dbReference type="Proteomes" id="UP000015101">
    <property type="component" value="Unassembled WGS sequence"/>
</dbReference>
<dbReference type="EMBL" id="AMQM01004217">
    <property type="status" value="NOT_ANNOTATED_CDS"/>
    <property type="molecule type" value="Genomic_DNA"/>
</dbReference>
<evidence type="ECO:0000313" key="3">
    <source>
        <dbReference type="EMBL" id="ESO04780.1"/>
    </source>
</evidence>
<keyword evidence="2" id="KW-1133">Transmembrane helix</keyword>
<feature type="region of interest" description="Disordered" evidence="1">
    <location>
        <begin position="148"/>
        <end position="221"/>
    </location>
</feature>
<keyword evidence="2" id="KW-0472">Membrane</keyword>
<dbReference type="HOGENOM" id="CLU_441651_0_0_1"/>
<dbReference type="EMBL" id="KB096457">
    <property type="protein sequence ID" value="ESO04780.1"/>
    <property type="molecule type" value="Genomic_DNA"/>
</dbReference>